<dbReference type="AlphaFoldDB" id="A0A9K3JSP3"/>
<reference evidence="1" key="2">
    <citation type="submission" date="2020-06" db="EMBL/GenBank/DDBJ databases">
        <title>Helianthus annuus Genome sequencing and assembly Release 2.</title>
        <authorList>
            <person name="Gouzy J."/>
            <person name="Langlade N."/>
            <person name="Munos S."/>
        </authorList>
    </citation>
    <scope>NUCLEOTIDE SEQUENCE</scope>
    <source>
        <tissue evidence="1">Leaves</tissue>
    </source>
</reference>
<dbReference type="EMBL" id="MNCJ02000316">
    <property type="protein sequence ID" value="KAF5820547.1"/>
    <property type="molecule type" value="Genomic_DNA"/>
</dbReference>
<name>A0A9K3JSP3_HELAN</name>
<reference evidence="1" key="1">
    <citation type="journal article" date="2017" name="Nature">
        <title>The sunflower genome provides insights into oil metabolism, flowering and Asterid evolution.</title>
        <authorList>
            <person name="Badouin H."/>
            <person name="Gouzy J."/>
            <person name="Grassa C.J."/>
            <person name="Murat F."/>
            <person name="Staton S.E."/>
            <person name="Cottret L."/>
            <person name="Lelandais-Briere C."/>
            <person name="Owens G.L."/>
            <person name="Carrere S."/>
            <person name="Mayjonade B."/>
            <person name="Legrand L."/>
            <person name="Gill N."/>
            <person name="Kane N.C."/>
            <person name="Bowers J.E."/>
            <person name="Hubner S."/>
            <person name="Bellec A."/>
            <person name="Berard A."/>
            <person name="Berges H."/>
            <person name="Blanchet N."/>
            <person name="Boniface M.C."/>
            <person name="Brunel D."/>
            <person name="Catrice O."/>
            <person name="Chaidir N."/>
            <person name="Claudel C."/>
            <person name="Donnadieu C."/>
            <person name="Faraut T."/>
            <person name="Fievet G."/>
            <person name="Helmstetter N."/>
            <person name="King M."/>
            <person name="Knapp S.J."/>
            <person name="Lai Z."/>
            <person name="Le Paslier M.C."/>
            <person name="Lippi Y."/>
            <person name="Lorenzon L."/>
            <person name="Mandel J.R."/>
            <person name="Marage G."/>
            <person name="Marchand G."/>
            <person name="Marquand E."/>
            <person name="Bret-Mestries E."/>
            <person name="Morien E."/>
            <person name="Nambeesan S."/>
            <person name="Nguyen T."/>
            <person name="Pegot-Espagnet P."/>
            <person name="Pouilly N."/>
            <person name="Raftis F."/>
            <person name="Sallet E."/>
            <person name="Schiex T."/>
            <person name="Thomas J."/>
            <person name="Vandecasteele C."/>
            <person name="Vares D."/>
            <person name="Vear F."/>
            <person name="Vautrin S."/>
            <person name="Crespi M."/>
            <person name="Mangin B."/>
            <person name="Burke J.M."/>
            <person name="Salse J."/>
            <person name="Munos S."/>
            <person name="Vincourt P."/>
            <person name="Rieseberg L.H."/>
            <person name="Langlade N.B."/>
        </authorList>
    </citation>
    <scope>NUCLEOTIDE SEQUENCE</scope>
    <source>
        <tissue evidence="1">Leaves</tissue>
    </source>
</reference>
<comment type="caution">
    <text evidence="1">The sequence shown here is derived from an EMBL/GenBank/DDBJ whole genome shotgun (WGS) entry which is preliminary data.</text>
</comment>
<organism evidence="1 2">
    <name type="scientific">Helianthus annuus</name>
    <name type="common">Common sunflower</name>
    <dbReference type="NCBI Taxonomy" id="4232"/>
    <lineage>
        <taxon>Eukaryota</taxon>
        <taxon>Viridiplantae</taxon>
        <taxon>Streptophyta</taxon>
        <taxon>Embryophyta</taxon>
        <taxon>Tracheophyta</taxon>
        <taxon>Spermatophyta</taxon>
        <taxon>Magnoliopsida</taxon>
        <taxon>eudicotyledons</taxon>
        <taxon>Gunneridae</taxon>
        <taxon>Pentapetalae</taxon>
        <taxon>asterids</taxon>
        <taxon>campanulids</taxon>
        <taxon>Asterales</taxon>
        <taxon>Asteraceae</taxon>
        <taxon>Asteroideae</taxon>
        <taxon>Heliantheae alliance</taxon>
        <taxon>Heliantheae</taxon>
        <taxon>Helianthus</taxon>
    </lineage>
</organism>
<accession>A0A9K3JSP3</accession>
<protein>
    <submittedName>
        <fullName evidence="1">Uncharacterized protein</fullName>
    </submittedName>
</protein>
<evidence type="ECO:0000313" key="2">
    <source>
        <dbReference type="Proteomes" id="UP000215914"/>
    </source>
</evidence>
<keyword evidence="2" id="KW-1185">Reference proteome</keyword>
<dbReference type="Proteomes" id="UP000215914">
    <property type="component" value="Unassembled WGS sequence"/>
</dbReference>
<gene>
    <name evidence="1" type="ORF">HanXRQr2_Chr01g0003441</name>
</gene>
<proteinExistence type="predicted"/>
<sequence length="54" mass="6173">MAEFENVMELKVLNDDGFVMNMHIGAEHSEGYKSVSHRLDIDYSSLKALSHTFQ</sequence>
<dbReference type="Gramene" id="mRNA:HanXRQr2_Chr01g0003441">
    <property type="protein sequence ID" value="mRNA:HanXRQr2_Chr01g0003441"/>
    <property type="gene ID" value="HanXRQr2_Chr01g0003441"/>
</dbReference>
<evidence type="ECO:0000313" key="1">
    <source>
        <dbReference type="EMBL" id="KAF5820547.1"/>
    </source>
</evidence>